<feature type="compositionally biased region" description="Pro residues" evidence="1">
    <location>
        <begin position="63"/>
        <end position="73"/>
    </location>
</feature>
<protein>
    <submittedName>
        <fullName evidence="3">Uncharacterized protein</fullName>
    </submittedName>
</protein>
<comment type="caution">
    <text evidence="3">The sequence shown here is derived from an EMBL/GenBank/DDBJ whole genome shotgun (WGS) entry which is preliminary data.</text>
</comment>
<dbReference type="AlphaFoldDB" id="A0A1Q4H570"/>
<reference evidence="2 4" key="1">
    <citation type="submission" date="2016-09" db="EMBL/GenBank/DDBJ databases">
        <title>genome sequences of unsequenced Mycobacteria.</title>
        <authorList>
            <person name="Greninger A.L."/>
            <person name="Jerome K.R."/>
            <person name="Mcnair B."/>
            <person name="Wallis C."/>
            <person name="Fang F."/>
        </authorList>
    </citation>
    <scope>NUCLEOTIDE SEQUENCE [LARGE SCALE GENOMIC DNA]</scope>
    <source>
        <strain evidence="2 4">BM1</strain>
    </source>
</reference>
<accession>A0A1Q4H570</accession>
<dbReference type="Proteomes" id="UP000220340">
    <property type="component" value="Unassembled WGS sequence"/>
</dbReference>
<evidence type="ECO:0000313" key="2">
    <source>
        <dbReference type="EMBL" id="OPE46056.1"/>
    </source>
</evidence>
<reference evidence="3 5" key="2">
    <citation type="submission" date="2017-10" db="EMBL/GenBank/DDBJ databases">
        <title>The new phylogeny of genus Mycobacterium.</title>
        <authorList>
            <person name="Tortoli E."/>
            <person name="Trovato A."/>
            <person name="Cirillo D.M."/>
        </authorList>
    </citation>
    <scope>NUCLEOTIDE SEQUENCE [LARGE SCALE GENOMIC DNA]</scope>
    <source>
        <strain evidence="3 5">IP141170001</strain>
    </source>
</reference>
<evidence type="ECO:0000313" key="4">
    <source>
        <dbReference type="Proteomes" id="UP000191039"/>
    </source>
</evidence>
<evidence type="ECO:0000313" key="3">
    <source>
        <dbReference type="EMBL" id="PEG52685.1"/>
    </source>
</evidence>
<dbReference type="EMBL" id="PDCR01000028">
    <property type="protein sequence ID" value="PEG52685.1"/>
    <property type="molecule type" value="Genomic_DNA"/>
</dbReference>
<proteinExistence type="predicted"/>
<dbReference type="Proteomes" id="UP000191039">
    <property type="component" value="Unassembled WGS sequence"/>
</dbReference>
<gene>
    <name evidence="2" type="ORF">BV510_26980</name>
    <name evidence="3" type="ORF">CRI78_20310</name>
</gene>
<evidence type="ECO:0000256" key="1">
    <source>
        <dbReference type="SAM" id="MobiDB-lite"/>
    </source>
</evidence>
<keyword evidence="5" id="KW-1185">Reference proteome</keyword>
<feature type="region of interest" description="Disordered" evidence="1">
    <location>
        <begin position="57"/>
        <end position="82"/>
    </location>
</feature>
<organism evidence="3 5">
    <name type="scientific">Mycolicibacterium diernhoferi</name>
    <dbReference type="NCBI Taxonomy" id="1801"/>
    <lineage>
        <taxon>Bacteria</taxon>
        <taxon>Bacillati</taxon>
        <taxon>Actinomycetota</taxon>
        <taxon>Actinomycetes</taxon>
        <taxon>Mycobacteriales</taxon>
        <taxon>Mycobacteriaceae</taxon>
        <taxon>Mycolicibacterium</taxon>
    </lineage>
</organism>
<dbReference type="EMBL" id="MIJD01000441">
    <property type="protein sequence ID" value="OPE46056.1"/>
    <property type="molecule type" value="Genomic_DNA"/>
</dbReference>
<evidence type="ECO:0000313" key="5">
    <source>
        <dbReference type="Proteomes" id="UP000220340"/>
    </source>
</evidence>
<name>A0A1Q4H570_9MYCO</name>
<sequence length="82" mass="8293">MLRHCAAVRFIIAALPEGQVMARPNTGIILRNGVISHHLAGGGTLLPLGPYGASPAVVRPGSPLTPPDGPGPPGVEAESALR</sequence>